<protein>
    <submittedName>
        <fullName evidence="2">Uncharacterized protein</fullName>
    </submittedName>
</protein>
<dbReference type="Proteomes" id="UP000714618">
    <property type="component" value="Unassembled WGS sequence"/>
</dbReference>
<keyword evidence="3" id="KW-1185">Reference proteome</keyword>
<reference evidence="2" key="1">
    <citation type="submission" date="2020-06" db="EMBL/GenBank/DDBJ databases">
        <authorList>
            <person name="Onetto C."/>
        </authorList>
    </citation>
    <scope>NUCLEOTIDE SEQUENCE</scope>
</reference>
<accession>A0A9N8JHI2</accession>
<dbReference type="AlphaFoldDB" id="A0A9N8JHI2"/>
<evidence type="ECO:0000256" key="1">
    <source>
        <dbReference type="SAM" id="Coils"/>
    </source>
</evidence>
<evidence type="ECO:0000313" key="2">
    <source>
        <dbReference type="EMBL" id="CAD0088292.1"/>
    </source>
</evidence>
<organism evidence="2 3">
    <name type="scientific">Aureobasidium mustum</name>
    <dbReference type="NCBI Taxonomy" id="2773714"/>
    <lineage>
        <taxon>Eukaryota</taxon>
        <taxon>Fungi</taxon>
        <taxon>Dikarya</taxon>
        <taxon>Ascomycota</taxon>
        <taxon>Pezizomycotina</taxon>
        <taxon>Dothideomycetes</taxon>
        <taxon>Dothideomycetidae</taxon>
        <taxon>Dothideales</taxon>
        <taxon>Saccotheciaceae</taxon>
        <taxon>Aureobasidium</taxon>
    </lineage>
</organism>
<comment type="caution">
    <text evidence="2">The sequence shown here is derived from an EMBL/GenBank/DDBJ whole genome shotgun (WGS) entry which is preliminary data.</text>
</comment>
<dbReference type="OrthoDB" id="3854798at2759"/>
<gene>
    <name evidence="2" type="ORF">AWRI4233_LOCUS1575</name>
</gene>
<keyword evidence="1" id="KW-0175">Coiled coil</keyword>
<proteinExistence type="predicted"/>
<evidence type="ECO:0000313" key="3">
    <source>
        <dbReference type="Proteomes" id="UP000714618"/>
    </source>
</evidence>
<name>A0A9N8JHI2_9PEZI</name>
<dbReference type="EMBL" id="CAIJEO010000003">
    <property type="protein sequence ID" value="CAD0088292.1"/>
    <property type="molecule type" value="Genomic_DNA"/>
</dbReference>
<sequence length="149" mass="17062">MDKQKIAHLQAFLNDKLAALRSEETKIRSNMASWVALTDLTKRLQEEFPDLKDPIDLSAAKANDQLDCSKLLMHHDIYIVQVHANMKENYKQILKLMDEAQAAVDQLKKIDKHNEKLGIVTDVLKGLEKPRTDWEATIKRLANMIQTLG</sequence>
<feature type="coiled-coil region" evidence="1">
    <location>
        <begin position="83"/>
        <end position="110"/>
    </location>
</feature>